<dbReference type="InterPro" id="IPR021858">
    <property type="entry name" value="Fun_TF"/>
</dbReference>
<evidence type="ECO:0000313" key="9">
    <source>
        <dbReference type="EMBL" id="OCL09393.1"/>
    </source>
</evidence>
<accession>A0A8E2JTY9</accession>
<organism evidence="9 10">
    <name type="scientific">Glonium stellatum</name>
    <dbReference type="NCBI Taxonomy" id="574774"/>
    <lineage>
        <taxon>Eukaryota</taxon>
        <taxon>Fungi</taxon>
        <taxon>Dikarya</taxon>
        <taxon>Ascomycota</taxon>
        <taxon>Pezizomycotina</taxon>
        <taxon>Dothideomycetes</taxon>
        <taxon>Pleosporomycetidae</taxon>
        <taxon>Gloniales</taxon>
        <taxon>Gloniaceae</taxon>
        <taxon>Glonium</taxon>
    </lineage>
</organism>
<dbReference type="SUPFAM" id="SSF57701">
    <property type="entry name" value="Zn2/Cys6 DNA-binding domain"/>
    <property type="match status" value="1"/>
</dbReference>
<dbReference type="OrthoDB" id="2593732at2759"/>
<dbReference type="InterPro" id="IPR052360">
    <property type="entry name" value="Transcr_Regulatory_Proteins"/>
</dbReference>
<keyword evidence="5" id="KW-0804">Transcription</keyword>
<dbReference type="InterPro" id="IPR001138">
    <property type="entry name" value="Zn2Cys6_DnaBD"/>
</dbReference>
<reference evidence="9 10" key="1">
    <citation type="journal article" date="2016" name="Nat. Commun.">
        <title>Ectomycorrhizal ecology is imprinted in the genome of the dominant symbiotic fungus Cenococcum geophilum.</title>
        <authorList>
            <consortium name="DOE Joint Genome Institute"/>
            <person name="Peter M."/>
            <person name="Kohler A."/>
            <person name="Ohm R.A."/>
            <person name="Kuo A."/>
            <person name="Krutzmann J."/>
            <person name="Morin E."/>
            <person name="Arend M."/>
            <person name="Barry K.W."/>
            <person name="Binder M."/>
            <person name="Choi C."/>
            <person name="Clum A."/>
            <person name="Copeland A."/>
            <person name="Grisel N."/>
            <person name="Haridas S."/>
            <person name="Kipfer T."/>
            <person name="LaButti K."/>
            <person name="Lindquist E."/>
            <person name="Lipzen A."/>
            <person name="Maire R."/>
            <person name="Meier B."/>
            <person name="Mihaltcheva S."/>
            <person name="Molinier V."/>
            <person name="Murat C."/>
            <person name="Poggeler S."/>
            <person name="Quandt C.A."/>
            <person name="Sperisen C."/>
            <person name="Tritt A."/>
            <person name="Tisserant E."/>
            <person name="Crous P.W."/>
            <person name="Henrissat B."/>
            <person name="Nehls U."/>
            <person name="Egli S."/>
            <person name="Spatafora J.W."/>
            <person name="Grigoriev I.V."/>
            <person name="Martin F.M."/>
        </authorList>
    </citation>
    <scope>NUCLEOTIDE SEQUENCE [LARGE SCALE GENOMIC DNA]</scope>
    <source>
        <strain evidence="9 10">CBS 207.34</strain>
    </source>
</reference>
<keyword evidence="3" id="KW-0805">Transcription regulation</keyword>
<keyword evidence="4" id="KW-0238">DNA-binding</keyword>
<dbReference type="InterPro" id="IPR036864">
    <property type="entry name" value="Zn2-C6_fun-type_DNA-bd_sf"/>
</dbReference>
<keyword evidence="6" id="KW-0539">Nucleus</keyword>
<proteinExistence type="predicted"/>
<dbReference type="PANTHER" id="PTHR36206:SF4">
    <property type="entry name" value="HYPOTHETICAL CONSERVED PROTEIN (EUROFUNG)-RELATED"/>
    <property type="match status" value="1"/>
</dbReference>
<evidence type="ECO:0000256" key="6">
    <source>
        <dbReference type="ARBA" id="ARBA00023242"/>
    </source>
</evidence>
<evidence type="ECO:0000256" key="5">
    <source>
        <dbReference type="ARBA" id="ARBA00023163"/>
    </source>
</evidence>
<evidence type="ECO:0000256" key="7">
    <source>
        <dbReference type="SAM" id="MobiDB-lite"/>
    </source>
</evidence>
<name>A0A8E2JTY9_9PEZI</name>
<dbReference type="PANTHER" id="PTHR36206">
    <property type="entry name" value="ASPERCRYPTIN BIOSYNTHESIS CLUSTER-SPECIFIC TRANSCRIPTION REGULATOR ATNN-RELATED"/>
    <property type="match status" value="1"/>
</dbReference>
<dbReference type="Proteomes" id="UP000250140">
    <property type="component" value="Unassembled WGS sequence"/>
</dbReference>
<evidence type="ECO:0000256" key="2">
    <source>
        <dbReference type="ARBA" id="ARBA00022833"/>
    </source>
</evidence>
<protein>
    <recommendedName>
        <fullName evidence="8">Zn(2)-C6 fungal-type domain-containing protein</fullName>
    </recommendedName>
</protein>
<evidence type="ECO:0000259" key="8">
    <source>
        <dbReference type="SMART" id="SM00066"/>
    </source>
</evidence>
<sequence length="561" mass="63233">MPSNTLCIGLPKRTRRTGPKVKTGCITCKIRRVKCDENKPICFSTGRKCDGYDGFSHFQAFGPHQASGLPLAVPMLSGLGDSIHYLEFYHKYARPSLSSDFDKEFWSQTSLQMAQSEPAVRHALVALGYLHKTQSGSLKHARSSFAINHEHKTLLLYYNKAVRCLVDRMVESSYSPEIGLVTCVLFICIEFMRGNYETAFVHLSSGLNIITEWRKRQLNGLSNVPRLSPSFSANTSNRSGSSTIIEDKLIPIFIRAITAALLYGVPIEHIFQISGPLPMDLRKRPFLTILEAQSPNHELRNVSIVWIRNMAQKIFYGNVITTEDFKYQSYLLECHSAWLHCLQTLERHKHLSKEDKITASSLMVSYYGTYISVACAIETNQAKYDQHLENFKALNHHAKIVLNSMNPTTSSASSSITDSKSLPRSSSGKMPVSSPKTSQAANFTFEISVVPPLYFAATRCRCPVTRREAISLLLLNPPREALWDPKQHALVSERAIEIEESEVDPVTGWPVEKTRLWSVVVNGDMDGEGRFSVRFSAGSWFQGQVYGRNGEGRMWEEWFVM</sequence>
<evidence type="ECO:0000256" key="4">
    <source>
        <dbReference type="ARBA" id="ARBA00023125"/>
    </source>
</evidence>
<gene>
    <name evidence="9" type="ORF">AOQ84DRAFT_388205</name>
</gene>
<feature type="region of interest" description="Disordered" evidence="7">
    <location>
        <begin position="406"/>
        <end position="436"/>
    </location>
</feature>
<keyword evidence="1" id="KW-0479">Metal-binding</keyword>
<dbReference type="SMART" id="SM00066">
    <property type="entry name" value="GAL4"/>
    <property type="match status" value="1"/>
</dbReference>
<feature type="compositionally biased region" description="Low complexity" evidence="7">
    <location>
        <begin position="406"/>
        <end position="420"/>
    </location>
</feature>
<evidence type="ECO:0000313" key="10">
    <source>
        <dbReference type="Proteomes" id="UP000250140"/>
    </source>
</evidence>
<dbReference type="GO" id="GO:0003677">
    <property type="term" value="F:DNA binding"/>
    <property type="evidence" value="ECO:0007669"/>
    <property type="project" value="UniProtKB-KW"/>
</dbReference>
<dbReference type="GO" id="GO:0000981">
    <property type="term" value="F:DNA-binding transcription factor activity, RNA polymerase II-specific"/>
    <property type="evidence" value="ECO:0007669"/>
    <property type="project" value="InterPro"/>
</dbReference>
<feature type="compositionally biased region" description="Polar residues" evidence="7">
    <location>
        <begin position="422"/>
        <end position="436"/>
    </location>
</feature>
<evidence type="ECO:0000256" key="1">
    <source>
        <dbReference type="ARBA" id="ARBA00022723"/>
    </source>
</evidence>
<evidence type="ECO:0000256" key="3">
    <source>
        <dbReference type="ARBA" id="ARBA00023015"/>
    </source>
</evidence>
<dbReference type="GO" id="GO:0008270">
    <property type="term" value="F:zinc ion binding"/>
    <property type="evidence" value="ECO:0007669"/>
    <property type="project" value="InterPro"/>
</dbReference>
<feature type="domain" description="Zn(2)-C6 fungal-type" evidence="8">
    <location>
        <begin position="19"/>
        <end position="60"/>
    </location>
</feature>
<keyword evidence="2" id="KW-0862">Zinc</keyword>
<dbReference type="AlphaFoldDB" id="A0A8E2JTY9"/>
<dbReference type="Pfam" id="PF00172">
    <property type="entry name" value="Zn_clus"/>
    <property type="match status" value="1"/>
</dbReference>
<keyword evidence="10" id="KW-1185">Reference proteome</keyword>
<dbReference type="CDD" id="cd00067">
    <property type="entry name" value="GAL4"/>
    <property type="match status" value="1"/>
</dbReference>
<dbReference type="Pfam" id="PF11951">
    <property type="entry name" value="Fungal_trans_2"/>
    <property type="match status" value="1"/>
</dbReference>
<dbReference type="EMBL" id="KV749459">
    <property type="protein sequence ID" value="OCL09393.1"/>
    <property type="molecule type" value="Genomic_DNA"/>
</dbReference>